<keyword evidence="3" id="KW-1185">Reference proteome</keyword>
<evidence type="ECO:0000313" key="2">
    <source>
        <dbReference type="EMBL" id="MCM6774202.1"/>
    </source>
</evidence>
<feature type="transmembrane region" description="Helical" evidence="1">
    <location>
        <begin position="93"/>
        <end position="113"/>
    </location>
</feature>
<sequence>MAVRPAGRRRWGGWALLLALAVLTPVFDCSWAGQLTHRHAGNSVAARVAVAPHEPSHCLTHHPADSRCPVHLGRHLPDSVLPAEPGKALPPRLLALLAVIVLVAASVAAACAIDSRGPPVAAGAPLDGRAILTQICIARR</sequence>
<organism evidence="2 3">
    <name type="scientific">Nocardia pulmonis</name>
    <dbReference type="NCBI Taxonomy" id="2951408"/>
    <lineage>
        <taxon>Bacteria</taxon>
        <taxon>Bacillati</taxon>
        <taxon>Actinomycetota</taxon>
        <taxon>Actinomycetes</taxon>
        <taxon>Mycobacteriales</taxon>
        <taxon>Nocardiaceae</taxon>
        <taxon>Nocardia</taxon>
    </lineage>
</organism>
<dbReference type="InterPro" id="IPR058714">
    <property type="entry name" value="LpqS"/>
</dbReference>
<comment type="caution">
    <text evidence="2">The sequence shown here is derived from an EMBL/GenBank/DDBJ whole genome shotgun (WGS) entry which is preliminary data.</text>
</comment>
<accession>A0A9X2IVS9</accession>
<reference evidence="2" key="1">
    <citation type="submission" date="2022-06" db="EMBL/GenBank/DDBJ databases">
        <title>Novel species in genus nocardia.</title>
        <authorList>
            <person name="Li F."/>
        </authorList>
    </citation>
    <scope>NUCLEOTIDE SEQUENCE</scope>
    <source>
        <strain evidence="2">CDC141</strain>
    </source>
</reference>
<evidence type="ECO:0000313" key="3">
    <source>
        <dbReference type="Proteomes" id="UP001139157"/>
    </source>
</evidence>
<dbReference type="Pfam" id="PF26327">
    <property type="entry name" value="LpqS"/>
    <property type="match status" value="1"/>
</dbReference>
<dbReference type="AlphaFoldDB" id="A0A9X2IVS9"/>
<evidence type="ECO:0008006" key="4">
    <source>
        <dbReference type="Google" id="ProtNLM"/>
    </source>
</evidence>
<keyword evidence="1" id="KW-0472">Membrane</keyword>
<dbReference type="Proteomes" id="UP001139157">
    <property type="component" value="Unassembled WGS sequence"/>
</dbReference>
<protein>
    <recommendedName>
        <fullName evidence="4">Lipoprotein LpqS</fullName>
    </recommendedName>
</protein>
<dbReference type="EMBL" id="JAMRXG010000004">
    <property type="protein sequence ID" value="MCM6774202.1"/>
    <property type="molecule type" value="Genomic_DNA"/>
</dbReference>
<evidence type="ECO:0000256" key="1">
    <source>
        <dbReference type="SAM" id="Phobius"/>
    </source>
</evidence>
<dbReference type="RefSeq" id="WP_251911678.1">
    <property type="nucleotide sequence ID" value="NZ_JAMRXG010000004.1"/>
</dbReference>
<keyword evidence="1" id="KW-0812">Transmembrane</keyword>
<name>A0A9X2IVS9_9NOCA</name>
<keyword evidence="1" id="KW-1133">Transmembrane helix</keyword>
<gene>
    <name evidence="2" type="ORF">NDR86_12030</name>
</gene>
<proteinExistence type="predicted"/>